<feature type="chain" id="PRO_5045331612" evidence="4">
    <location>
        <begin position="31"/>
        <end position="504"/>
    </location>
</feature>
<keyword evidence="3" id="KW-0378">Hydrolase</keyword>
<evidence type="ECO:0000313" key="6">
    <source>
        <dbReference type="EMBL" id="MDP9613151.1"/>
    </source>
</evidence>
<dbReference type="PANTHER" id="PTHR43248:SF29">
    <property type="entry name" value="TRIPEPTIDYL AMINOPEPTIDASE"/>
    <property type="match status" value="1"/>
</dbReference>
<proteinExistence type="inferred from homology"/>
<evidence type="ECO:0000313" key="7">
    <source>
        <dbReference type="Proteomes" id="UP001234880"/>
    </source>
</evidence>
<dbReference type="Proteomes" id="UP001234880">
    <property type="component" value="Unassembled WGS sequence"/>
</dbReference>
<dbReference type="InterPro" id="IPR013595">
    <property type="entry name" value="Pept_S33_TAP-like_C"/>
</dbReference>
<evidence type="ECO:0000256" key="3">
    <source>
        <dbReference type="ARBA" id="ARBA00022801"/>
    </source>
</evidence>
<dbReference type="SUPFAM" id="SSF53474">
    <property type="entry name" value="alpha/beta-Hydrolases"/>
    <property type="match status" value="1"/>
</dbReference>
<gene>
    <name evidence="6" type="ORF">JOF35_005489</name>
</gene>
<keyword evidence="2 4" id="KW-0732">Signal</keyword>
<evidence type="ECO:0000256" key="1">
    <source>
        <dbReference type="ARBA" id="ARBA00010088"/>
    </source>
</evidence>
<dbReference type="RefSeq" id="WP_102865778.1">
    <property type="nucleotide sequence ID" value="NZ_JAURUE010000002.1"/>
</dbReference>
<evidence type="ECO:0000256" key="4">
    <source>
        <dbReference type="SAM" id="SignalP"/>
    </source>
</evidence>
<dbReference type="InterPro" id="IPR029058">
    <property type="entry name" value="AB_hydrolase_fold"/>
</dbReference>
<dbReference type="Gene3D" id="3.40.50.1820">
    <property type="entry name" value="alpha/beta hydrolase"/>
    <property type="match status" value="1"/>
</dbReference>
<accession>A0ABT9KXH8</accession>
<organism evidence="6 7">
    <name type="scientific">Streptomyces demainii</name>
    <dbReference type="NCBI Taxonomy" id="588122"/>
    <lineage>
        <taxon>Bacteria</taxon>
        <taxon>Bacillati</taxon>
        <taxon>Actinomycetota</taxon>
        <taxon>Actinomycetes</taxon>
        <taxon>Kitasatosporales</taxon>
        <taxon>Streptomycetaceae</taxon>
        <taxon>Streptomyces</taxon>
    </lineage>
</organism>
<reference evidence="6 7" key="1">
    <citation type="submission" date="2023-07" db="EMBL/GenBank/DDBJ databases">
        <title>Sequencing the genomes of 1000 actinobacteria strains.</title>
        <authorList>
            <person name="Klenk H.-P."/>
        </authorList>
    </citation>
    <scope>NUCLEOTIDE SEQUENCE [LARGE SCALE GENOMIC DNA]</scope>
    <source>
        <strain evidence="6 7">DSM 41600</strain>
    </source>
</reference>
<evidence type="ECO:0000259" key="5">
    <source>
        <dbReference type="Pfam" id="PF08386"/>
    </source>
</evidence>
<dbReference type="EMBL" id="JAURUE010000002">
    <property type="protein sequence ID" value="MDP9613151.1"/>
    <property type="molecule type" value="Genomic_DNA"/>
</dbReference>
<feature type="signal peptide" evidence="4">
    <location>
        <begin position="1"/>
        <end position="30"/>
    </location>
</feature>
<sequence length="504" mass="54571">MDHKRRRSRALALTVVIVLAGLLAATPAVADRDAASEVVWGACPKDVTAAAPDLDVQCGTVRVPLDYAEPDGARINLMVSRLASDKPKKRRGVLLLNPGGPGGSALTMPATLVDLGIPSKVLDSYDLIGMDTRGFGRSAPIDCKFTVGQDYIGNIPPYAVDDAAVLAQAKIAKDVADQCAANDVDGRMAHITTANTARDLDRIRAALGEKKASFFGLSYGSALGAAYASMFPDTTDRILIDSNLGDTALDPAGIRRYALGMEQTFPDFAKWAAARHSSYGLGRTAREVRQTYFTLAQRLDEKPAYGLDGRQFRSVAFGSLFGERRYGQLAQLWEGIKDEDQPAVERLAAKLQTPSPSAEGASYSNSWSVFLTVTCNDVKWPSDVQTYQRNVAADRHRYPLFGAAAANILPCAFWRFGQSEPQVPINDEGPSNILIMQNRRDPVTPLLGGELFREKFPNRSRLVSVDGSGHGVYVFGRNACALNVGTEWLADGVMPKKDVTCRHD</sequence>
<evidence type="ECO:0000256" key="2">
    <source>
        <dbReference type="ARBA" id="ARBA00022729"/>
    </source>
</evidence>
<keyword evidence="7" id="KW-1185">Reference proteome</keyword>
<dbReference type="Pfam" id="PF08386">
    <property type="entry name" value="Abhydrolase_4"/>
    <property type="match status" value="1"/>
</dbReference>
<protein>
    <submittedName>
        <fullName evidence="6">Pimeloyl-ACP methyl ester carboxylesterase</fullName>
    </submittedName>
</protein>
<dbReference type="InterPro" id="IPR051601">
    <property type="entry name" value="Serine_prot/Carboxylest_S33"/>
</dbReference>
<comment type="caution">
    <text evidence="6">The sequence shown here is derived from an EMBL/GenBank/DDBJ whole genome shotgun (WGS) entry which is preliminary data.</text>
</comment>
<comment type="similarity">
    <text evidence="1">Belongs to the peptidase S33 family.</text>
</comment>
<dbReference type="PANTHER" id="PTHR43248">
    <property type="entry name" value="2-SUCCINYL-6-HYDROXY-2,4-CYCLOHEXADIENE-1-CARBOXYLATE SYNTHASE"/>
    <property type="match status" value="1"/>
</dbReference>
<name>A0ABT9KXH8_9ACTN</name>
<feature type="domain" description="Peptidase S33 tripeptidyl aminopeptidase-like C-terminal" evidence="5">
    <location>
        <begin position="398"/>
        <end position="501"/>
    </location>
</feature>